<organism evidence="6 7">
    <name type="scientific">Nakamurella leprariae</name>
    <dbReference type="NCBI Taxonomy" id="2803911"/>
    <lineage>
        <taxon>Bacteria</taxon>
        <taxon>Bacillati</taxon>
        <taxon>Actinomycetota</taxon>
        <taxon>Actinomycetes</taxon>
        <taxon>Nakamurellales</taxon>
        <taxon>Nakamurellaceae</taxon>
        <taxon>Nakamurella</taxon>
    </lineage>
</organism>
<sequence length="71" mass="7828">MIADRAQVETLLRSLTAQQRAALVLRYWFDLEHSEIAAELGVAPGTARSLVSRGLQAARAQNTKPEASHER</sequence>
<proteinExistence type="inferred from homology"/>
<keyword evidence="3" id="KW-0731">Sigma factor</keyword>
<dbReference type="GO" id="GO:0003677">
    <property type="term" value="F:DNA binding"/>
    <property type="evidence" value="ECO:0007669"/>
    <property type="project" value="InterPro"/>
</dbReference>
<dbReference type="GO" id="GO:0016987">
    <property type="term" value="F:sigma factor activity"/>
    <property type="evidence" value="ECO:0007669"/>
    <property type="project" value="UniProtKB-KW"/>
</dbReference>
<evidence type="ECO:0000313" key="7">
    <source>
        <dbReference type="Proteomes" id="UP000663792"/>
    </source>
</evidence>
<evidence type="ECO:0000256" key="2">
    <source>
        <dbReference type="ARBA" id="ARBA00023015"/>
    </source>
</evidence>
<dbReference type="RefSeq" id="WP_205262598.1">
    <property type="nucleotide sequence ID" value="NZ_JAERWK010000032.1"/>
</dbReference>
<evidence type="ECO:0000256" key="4">
    <source>
        <dbReference type="ARBA" id="ARBA00023163"/>
    </source>
</evidence>
<dbReference type="InterPro" id="IPR036388">
    <property type="entry name" value="WH-like_DNA-bd_sf"/>
</dbReference>
<comment type="caution">
    <text evidence="6">The sequence shown here is derived from an EMBL/GenBank/DDBJ whole genome shotgun (WGS) entry which is preliminary data.</text>
</comment>
<accession>A0A939C417</accession>
<dbReference type="InterPro" id="IPR013249">
    <property type="entry name" value="RNA_pol_sigma70_r4_t2"/>
</dbReference>
<dbReference type="Pfam" id="PF08281">
    <property type="entry name" value="Sigma70_r4_2"/>
    <property type="match status" value="1"/>
</dbReference>
<name>A0A939C417_9ACTN</name>
<feature type="domain" description="RNA polymerase sigma factor 70 region 4 type 2" evidence="5">
    <location>
        <begin position="6"/>
        <end position="56"/>
    </location>
</feature>
<dbReference type="Gene3D" id="1.10.10.10">
    <property type="entry name" value="Winged helix-like DNA-binding domain superfamily/Winged helix DNA-binding domain"/>
    <property type="match status" value="1"/>
</dbReference>
<reference evidence="6" key="1">
    <citation type="submission" date="2021-01" db="EMBL/GenBank/DDBJ databases">
        <title>YIM 132084 draft genome.</title>
        <authorList>
            <person name="An D."/>
        </authorList>
    </citation>
    <scope>NUCLEOTIDE SEQUENCE</scope>
    <source>
        <strain evidence="6">YIM 132084</strain>
    </source>
</reference>
<evidence type="ECO:0000256" key="3">
    <source>
        <dbReference type="ARBA" id="ARBA00023082"/>
    </source>
</evidence>
<comment type="similarity">
    <text evidence="1">Belongs to the sigma-70 factor family. ECF subfamily.</text>
</comment>
<gene>
    <name evidence="6" type="ORF">JL106_20305</name>
</gene>
<dbReference type="Proteomes" id="UP000663792">
    <property type="component" value="Unassembled WGS sequence"/>
</dbReference>
<evidence type="ECO:0000313" key="6">
    <source>
        <dbReference type="EMBL" id="MBM9469632.1"/>
    </source>
</evidence>
<evidence type="ECO:0000256" key="1">
    <source>
        <dbReference type="ARBA" id="ARBA00010641"/>
    </source>
</evidence>
<dbReference type="CDD" id="cd06171">
    <property type="entry name" value="Sigma70_r4"/>
    <property type="match status" value="1"/>
</dbReference>
<dbReference type="InterPro" id="IPR013324">
    <property type="entry name" value="RNA_pol_sigma_r3/r4-like"/>
</dbReference>
<dbReference type="GO" id="GO:0006352">
    <property type="term" value="P:DNA-templated transcription initiation"/>
    <property type="evidence" value="ECO:0007669"/>
    <property type="project" value="InterPro"/>
</dbReference>
<dbReference type="AlphaFoldDB" id="A0A939C417"/>
<keyword evidence="2" id="KW-0805">Transcription regulation</keyword>
<evidence type="ECO:0000259" key="5">
    <source>
        <dbReference type="Pfam" id="PF08281"/>
    </source>
</evidence>
<protein>
    <recommendedName>
        <fullName evidence="5">RNA polymerase sigma factor 70 region 4 type 2 domain-containing protein</fullName>
    </recommendedName>
</protein>
<keyword evidence="4" id="KW-0804">Transcription</keyword>
<dbReference type="EMBL" id="JAERWK010000032">
    <property type="protein sequence ID" value="MBM9469632.1"/>
    <property type="molecule type" value="Genomic_DNA"/>
</dbReference>
<dbReference type="SUPFAM" id="SSF88659">
    <property type="entry name" value="Sigma3 and sigma4 domains of RNA polymerase sigma factors"/>
    <property type="match status" value="1"/>
</dbReference>
<keyword evidence="7" id="KW-1185">Reference proteome</keyword>